<name>A0A427U3D5_9VIBR</name>
<sequence>MNKFVLIILCLFLPPIAVVCNRGLGKDFFISFILTLFFFVPGIIHAFYSTMEVGRHRKRR</sequence>
<keyword evidence="8" id="KW-1185">Reference proteome</keyword>
<dbReference type="PROSITE" id="PS01309">
    <property type="entry name" value="UPF0057"/>
    <property type="match status" value="1"/>
</dbReference>
<evidence type="ECO:0000256" key="2">
    <source>
        <dbReference type="ARBA" id="ARBA00009530"/>
    </source>
</evidence>
<reference evidence="7 8" key="1">
    <citation type="submission" date="2018-12" db="EMBL/GenBank/DDBJ databases">
        <title>Genomic taxonomy of the Vibrionaceae family.</title>
        <authorList>
            <person name="Gomez-Gil B."/>
            <person name="Enciso-Ibarra K."/>
        </authorList>
    </citation>
    <scope>NUCLEOTIDE SEQUENCE [LARGE SCALE GENOMIC DNA]</scope>
    <source>
        <strain evidence="7 8">CAIM 594</strain>
    </source>
</reference>
<comment type="caution">
    <text evidence="7">The sequence shown here is derived from an EMBL/GenBank/DDBJ whole genome shotgun (WGS) entry which is preliminary data.</text>
</comment>
<dbReference type="InterPro" id="IPR000612">
    <property type="entry name" value="PMP3"/>
</dbReference>
<comment type="similarity">
    <text evidence="2">Belongs to the UPF0057 (PMP3) family.</text>
</comment>
<dbReference type="RefSeq" id="WP_125321157.1">
    <property type="nucleotide sequence ID" value="NZ_AP024889.1"/>
</dbReference>
<keyword evidence="5 6" id="KW-0472">Membrane</keyword>
<dbReference type="Proteomes" id="UP000269041">
    <property type="component" value="Unassembled WGS sequence"/>
</dbReference>
<evidence type="ECO:0000256" key="5">
    <source>
        <dbReference type="ARBA" id="ARBA00023136"/>
    </source>
</evidence>
<evidence type="ECO:0000313" key="7">
    <source>
        <dbReference type="EMBL" id="RSD31202.1"/>
    </source>
</evidence>
<dbReference type="PANTHER" id="PTHR21659:SF42">
    <property type="entry name" value="UPF0057 MEMBRANE PROTEIN ZK632.10-RELATED"/>
    <property type="match status" value="1"/>
</dbReference>
<accession>A0A427U3D5</accession>
<proteinExistence type="inferred from homology"/>
<evidence type="ECO:0000256" key="6">
    <source>
        <dbReference type="SAM" id="Phobius"/>
    </source>
</evidence>
<evidence type="ECO:0000256" key="4">
    <source>
        <dbReference type="ARBA" id="ARBA00022989"/>
    </source>
</evidence>
<dbReference type="PANTHER" id="PTHR21659">
    <property type="entry name" value="HYDROPHOBIC PROTEIN RCI2 LOW TEMPERATURE AND SALT RESPONSIVE PROTEIN LTI6 -RELATED"/>
    <property type="match status" value="1"/>
</dbReference>
<dbReference type="AlphaFoldDB" id="A0A427U3D5"/>
<dbReference type="EMBL" id="RSFA01000039">
    <property type="protein sequence ID" value="RSD31202.1"/>
    <property type="molecule type" value="Genomic_DNA"/>
</dbReference>
<evidence type="ECO:0000256" key="3">
    <source>
        <dbReference type="ARBA" id="ARBA00022692"/>
    </source>
</evidence>
<organism evidence="7 8">
    <name type="scientific">Vibrio pectenicida</name>
    <dbReference type="NCBI Taxonomy" id="62763"/>
    <lineage>
        <taxon>Bacteria</taxon>
        <taxon>Pseudomonadati</taxon>
        <taxon>Pseudomonadota</taxon>
        <taxon>Gammaproteobacteria</taxon>
        <taxon>Vibrionales</taxon>
        <taxon>Vibrionaceae</taxon>
        <taxon>Vibrio</taxon>
    </lineage>
</organism>
<protein>
    <submittedName>
        <fullName evidence="7">YqaE/Pmp3 family membrane protein</fullName>
    </submittedName>
</protein>
<feature type="transmembrane region" description="Helical" evidence="6">
    <location>
        <begin position="28"/>
        <end position="50"/>
    </location>
</feature>
<dbReference type="Pfam" id="PF01679">
    <property type="entry name" value="Pmp3"/>
    <property type="match status" value="1"/>
</dbReference>
<gene>
    <name evidence="7" type="ORF">EJA03_10070</name>
</gene>
<keyword evidence="3 6" id="KW-0812">Transmembrane</keyword>
<comment type="subcellular location">
    <subcellularLocation>
        <location evidence="1">Membrane</location>
    </subcellularLocation>
</comment>
<keyword evidence="4 6" id="KW-1133">Transmembrane helix</keyword>
<evidence type="ECO:0000256" key="1">
    <source>
        <dbReference type="ARBA" id="ARBA00004370"/>
    </source>
</evidence>
<dbReference type="GO" id="GO:0016020">
    <property type="term" value="C:membrane"/>
    <property type="evidence" value="ECO:0007669"/>
    <property type="project" value="UniProtKB-SubCell"/>
</dbReference>
<evidence type="ECO:0000313" key="8">
    <source>
        <dbReference type="Proteomes" id="UP000269041"/>
    </source>
</evidence>